<dbReference type="OrthoDB" id="7418829at2"/>
<comment type="caution">
    <text evidence="8">The sequence shown here is derived from an EMBL/GenBank/DDBJ whole genome shotgun (WGS) entry which is preliminary data.</text>
</comment>
<protein>
    <submittedName>
        <fullName evidence="8">(2Fe-2S)-binding protein</fullName>
    </submittedName>
</protein>
<dbReference type="AlphaFoldDB" id="A0A916Z5D4"/>
<evidence type="ECO:0000256" key="5">
    <source>
        <dbReference type="ARBA" id="ARBA00023014"/>
    </source>
</evidence>
<gene>
    <name evidence="8" type="primary">vanA</name>
    <name evidence="8" type="ORF">GCM10010990_28580</name>
</gene>
<dbReference type="PROSITE" id="PS51296">
    <property type="entry name" value="RIESKE"/>
    <property type="match status" value="1"/>
</dbReference>
<keyword evidence="3" id="KW-0560">Oxidoreductase</keyword>
<keyword evidence="2" id="KW-0479">Metal-binding</keyword>
<evidence type="ECO:0000256" key="6">
    <source>
        <dbReference type="SAM" id="MobiDB-lite"/>
    </source>
</evidence>
<evidence type="ECO:0000259" key="7">
    <source>
        <dbReference type="PROSITE" id="PS51296"/>
    </source>
</evidence>
<evidence type="ECO:0000313" key="8">
    <source>
        <dbReference type="EMBL" id="GGD77172.1"/>
    </source>
</evidence>
<dbReference type="RefSeq" id="WP_066768992.1">
    <property type="nucleotide sequence ID" value="NZ_BMIP01000007.1"/>
</dbReference>
<evidence type="ECO:0000256" key="4">
    <source>
        <dbReference type="ARBA" id="ARBA00023004"/>
    </source>
</evidence>
<dbReference type="InterPro" id="IPR017941">
    <property type="entry name" value="Rieske_2Fe-2S"/>
</dbReference>
<accession>A0A916Z5D4</accession>
<sequence>MPFVYNAWYVIALPDEVIDRPLARTVLGMPLVSFRQTDGAAAVLLDLCPHRFAALSDGSVAGGRLQCPYHGLQFDGGGRCVHNPHGNGARPSTLDVRSFPVVERDDLIWIWAGDAGDADPADIPDFRCRVDPDLGHVGGYFHLGCNDRLLLDNLMDLGHVQYVHSSKMQSDGFARHRRDVVRERRDIHAFITYPSAAPNALTRRMLPDAPELVDGWSDVRWFPVSATLNYVAYAPAGSAKESSRGASGTHILTPESEGATHYFFGSSRNFAIDDPAIDQVLREWQIQALTREDKRVVEQVEARSAYARAHEFTPAMLSCDEAAVRVSREIDRLERVERERASTSHVAPISTTADRSTGLRG</sequence>
<dbReference type="GO" id="GO:0051537">
    <property type="term" value="F:2 iron, 2 sulfur cluster binding"/>
    <property type="evidence" value="ECO:0007669"/>
    <property type="project" value="UniProtKB-KW"/>
</dbReference>
<feature type="compositionally biased region" description="Polar residues" evidence="6">
    <location>
        <begin position="343"/>
        <end position="355"/>
    </location>
</feature>
<dbReference type="InterPro" id="IPR036922">
    <property type="entry name" value="Rieske_2Fe-2S_sf"/>
</dbReference>
<keyword evidence="1" id="KW-0001">2Fe-2S</keyword>
<evidence type="ECO:0000256" key="3">
    <source>
        <dbReference type="ARBA" id="ARBA00023002"/>
    </source>
</evidence>
<dbReference type="GO" id="GO:0046872">
    <property type="term" value="F:metal ion binding"/>
    <property type="evidence" value="ECO:0007669"/>
    <property type="project" value="UniProtKB-KW"/>
</dbReference>
<name>A0A916Z5D4_9SPHN</name>
<dbReference type="CDD" id="cd08878">
    <property type="entry name" value="RHO_alpha_C_DMO-like"/>
    <property type="match status" value="1"/>
</dbReference>
<feature type="domain" description="Rieske" evidence="7">
    <location>
        <begin position="8"/>
        <end position="110"/>
    </location>
</feature>
<reference evidence="8" key="1">
    <citation type="journal article" date="2014" name="Int. J. Syst. Evol. Microbiol.">
        <title>Complete genome sequence of Corynebacterium casei LMG S-19264T (=DSM 44701T), isolated from a smear-ripened cheese.</title>
        <authorList>
            <consortium name="US DOE Joint Genome Institute (JGI-PGF)"/>
            <person name="Walter F."/>
            <person name="Albersmeier A."/>
            <person name="Kalinowski J."/>
            <person name="Ruckert C."/>
        </authorList>
    </citation>
    <scope>NUCLEOTIDE SEQUENCE</scope>
    <source>
        <strain evidence="8">CGMCC 1.15360</strain>
    </source>
</reference>
<organism evidence="8 9">
    <name type="scientific">Croceicoccus mobilis</name>
    <dbReference type="NCBI Taxonomy" id="1703339"/>
    <lineage>
        <taxon>Bacteria</taxon>
        <taxon>Pseudomonadati</taxon>
        <taxon>Pseudomonadota</taxon>
        <taxon>Alphaproteobacteria</taxon>
        <taxon>Sphingomonadales</taxon>
        <taxon>Erythrobacteraceae</taxon>
        <taxon>Croceicoccus</taxon>
    </lineage>
</organism>
<dbReference type="Proteomes" id="UP000612349">
    <property type="component" value="Unassembled WGS sequence"/>
</dbReference>
<evidence type="ECO:0000256" key="2">
    <source>
        <dbReference type="ARBA" id="ARBA00022723"/>
    </source>
</evidence>
<dbReference type="SUPFAM" id="SSF55961">
    <property type="entry name" value="Bet v1-like"/>
    <property type="match status" value="1"/>
</dbReference>
<evidence type="ECO:0000256" key="1">
    <source>
        <dbReference type="ARBA" id="ARBA00022714"/>
    </source>
</evidence>
<feature type="region of interest" description="Disordered" evidence="6">
    <location>
        <begin position="337"/>
        <end position="361"/>
    </location>
</feature>
<reference evidence="8" key="2">
    <citation type="submission" date="2020-09" db="EMBL/GenBank/DDBJ databases">
        <authorList>
            <person name="Sun Q."/>
            <person name="Zhou Y."/>
        </authorList>
    </citation>
    <scope>NUCLEOTIDE SEQUENCE</scope>
    <source>
        <strain evidence="8">CGMCC 1.15360</strain>
    </source>
</reference>
<keyword evidence="5" id="KW-0411">Iron-sulfur</keyword>
<evidence type="ECO:0000313" key="9">
    <source>
        <dbReference type="Proteomes" id="UP000612349"/>
    </source>
</evidence>
<keyword evidence="4" id="KW-0408">Iron</keyword>
<keyword evidence="9" id="KW-1185">Reference proteome</keyword>
<dbReference type="Gene3D" id="2.102.10.10">
    <property type="entry name" value="Rieske [2Fe-2S] iron-sulphur domain"/>
    <property type="match status" value="1"/>
</dbReference>
<dbReference type="Gene3D" id="3.90.380.10">
    <property type="entry name" value="Naphthalene 1,2-dioxygenase Alpha Subunit, Chain A, domain 1"/>
    <property type="match status" value="1"/>
</dbReference>
<dbReference type="InterPro" id="IPR044043">
    <property type="entry name" value="VanA_C_cat"/>
</dbReference>
<dbReference type="PANTHER" id="PTHR21266:SF60">
    <property type="entry name" value="3-KETOSTEROID-9-ALPHA-MONOOXYGENASE, OXYGENASE COMPONENT"/>
    <property type="match status" value="1"/>
</dbReference>
<dbReference type="GO" id="GO:0016491">
    <property type="term" value="F:oxidoreductase activity"/>
    <property type="evidence" value="ECO:0007669"/>
    <property type="project" value="UniProtKB-KW"/>
</dbReference>
<dbReference type="SUPFAM" id="SSF50022">
    <property type="entry name" value="ISP domain"/>
    <property type="match status" value="1"/>
</dbReference>
<dbReference type="PANTHER" id="PTHR21266">
    <property type="entry name" value="IRON-SULFUR DOMAIN CONTAINING PROTEIN"/>
    <property type="match status" value="1"/>
</dbReference>
<dbReference type="EMBL" id="BMIP01000007">
    <property type="protein sequence ID" value="GGD77172.1"/>
    <property type="molecule type" value="Genomic_DNA"/>
</dbReference>
<dbReference type="Pfam" id="PF00355">
    <property type="entry name" value="Rieske"/>
    <property type="match status" value="1"/>
</dbReference>
<dbReference type="InterPro" id="IPR050584">
    <property type="entry name" value="Cholesterol_7-desaturase"/>
</dbReference>
<dbReference type="Pfam" id="PF19112">
    <property type="entry name" value="VanA_C"/>
    <property type="match status" value="1"/>
</dbReference>
<proteinExistence type="predicted"/>